<protein>
    <submittedName>
        <fullName evidence="1">Uncharacterized protein</fullName>
    </submittedName>
</protein>
<gene>
    <name evidence="1" type="ORF">RT97_00360</name>
</gene>
<dbReference type="EMBL" id="JXQQ01000002">
    <property type="protein sequence ID" value="KIQ37474.1"/>
    <property type="molecule type" value="Genomic_DNA"/>
</dbReference>
<name>A0A0D0N319_VARPD</name>
<proteinExistence type="predicted"/>
<evidence type="ECO:0000313" key="2">
    <source>
        <dbReference type="Proteomes" id="UP000032067"/>
    </source>
</evidence>
<sequence>MPALNDLALTVEEREPGQFYWTLLEALDNSSHSEMPDMHDTLDYRVYRVAAKPQTSYSNALAMGVLELQKISASRSSGPQ</sequence>
<organism evidence="1 2">
    <name type="scientific">Variovorax paradoxus</name>
    <dbReference type="NCBI Taxonomy" id="34073"/>
    <lineage>
        <taxon>Bacteria</taxon>
        <taxon>Pseudomonadati</taxon>
        <taxon>Pseudomonadota</taxon>
        <taxon>Betaproteobacteria</taxon>
        <taxon>Burkholderiales</taxon>
        <taxon>Comamonadaceae</taxon>
        <taxon>Variovorax</taxon>
    </lineage>
</organism>
<reference evidence="1 2" key="1">
    <citation type="submission" date="2014-12" db="EMBL/GenBank/DDBJ databases">
        <title>16Stimator: statistical estimation of ribosomal gene copy numbers from draft genome assemblies.</title>
        <authorList>
            <person name="Perisin M.A."/>
            <person name="Vetter M."/>
            <person name="Gilbert J.A."/>
            <person name="Bergelson J."/>
        </authorList>
    </citation>
    <scope>NUCLEOTIDE SEQUENCE [LARGE SCALE GENOMIC DNA]</scope>
    <source>
        <strain evidence="1 2">MEDvA23</strain>
    </source>
</reference>
<comment type="caution">
    <text evidence="1">The sequence shown here is derived from an EMBL/GenBank/DDBJ whole genome shotgun (WGS) entry which is preliminary data.</text>
</comment>
<dbReference type="OrthoDB" id="8902491at2"/>
<dbReference type="AlphaFoldDB" id="A0A0D0N319"/>
<evidence type="ECO:0000313" key="1">
    <source>
        <dbReference type="EMBL" id="KIQ37474.1"/>
    </source>
</evidence>
<accession>A0A0D0N319</accession>
<dbReference type="Proteomes" id="UP000032067">
    <property type="component" value="Unassembled WGS sequence"/>
</dbReference>